<keyword evidence="3" id="KW-1185">Reference proteome</keyword>
<organism evidence="2 3">
    <name type="scientific">Pseudonocardia abyssalis</name>
    <dbReference type="NCBI Taxonomy" id="2792008"/>
    <lineage>
        <taxon>Bacteria</taxon>
        <taxon>Bacillati</taxon>
        <taxon>Actinomycetota</taxon>
        <taxon>Actinomycetes</taxon>
        <taxon>Pseudonocardiales</taxon>
        <taxon>Pseudonocardiaceae</taxon>
        <taxon>Pseudonocardia</taxon>
    </lineage>
</organism>
<dbReference type="InterPro" id="IPR002938">
    <property type="entry name" value="FAD-bd"/>
</dbReference>
<dbReference type="PANTHER" id="PTHR42685:SF22">
    <property type="entry name" value="CONDITIONED MEDIUM FACTOR RECEPTOR 1"/>
    <property type="match status" value="1"/>
</dbReference>
<feature type="domain" description="FAD-binding" evidence="1">
    <location>
        <begin position="2"/>
        <end position="310"/>
    </location>
</feature>
<protein>
    <submittedName>
        <fullName evidence="2">NAD(P)/FAD-dependent oxidoreductase</fullName>
    </submittedName>
</protein>
<dbReference type="Pfam" id="PF01494">
    <property type="entry name" value="FAD_binding_3"/>
    <property type="match status" value="1"/>
</dbReference>
<dbReference type="RefSeq" id="WP_218603152.1">
    <property type="nucleotide sequence ID" value="NZ_JADQDJ010000108.1"/>
</dbReference>
<name>A0ABS6UM53_9PSEU</name>
<dbReference type="Proteomes" id="UP000694287">
    <property type="component" value="Unassembled WGS sequence"/>
</dbReference>
<proteinExistence type="predicted"/>
<evidence type="ECO:0000313" key="3">
    <source>
        <dbReference type="Proteomes" id="UP000694287"/>
    </source>
</evidence>
<accession>A0ABS6UM53</accession>
<evidence type="ECO:0000259" key="1">
    <source>
        <dbReference type="Pfam" id="PF01494"/>
    </source>
</evidence>
<sequence length="412" mass="44217">MYDAIVVGARCAGSPLAMLLARQGHRVLVVDRASFPSDTVSTHYMHQAGVARLQSWGLLDELVAAGTPAARRMSYSHRGVAFSGFADPIDGVDAVYCPRRIVLDEILVNAARRAGAEVLESFTVSDLIWADGAVAGVRGRVGDGPETEFRAPIVIGADGAHSTVAKRVEAPLYNVRPAAGAAYYSYFEGVDSAGLQHHTGTNGRWAGAWPTNGGTLVSVMATKAQIKEFRQDVPGNFQSTVDAILPAIGGQLRDATRTDPFIAMRYPDNFYRQAFGPGWALVGDAGYHKDPLTGWGMSDSFIHAEQLAERVHEGLAGLRPMDEALAEFAKTRDEETAVMYDYTTTVAELGELPPFFQAVLEAVAATDAWTTTMLGWIAGGVDDDAIFSAEGLQALYDDAGLPEDRRVYDPTA</sequence>
<dbReference type="EMBL" id="JADQDK010000001">
    <property type="protein sequence ID" value="MBW0133330.1"/>
    <property type="molecule type" value="Genomic_DNA"/>
</dbReference>
<evidence type="ECO:0000313" key="2">
    <source>
        <dbReference type="EMBL" id="MBW0133330.1"/>
    </source>
</evidence>
<dbReference type="InterPro" id="IPR050407">
    <property type="entry name" value="Geranylgeranyl_reductase"/>
</dbReference>
<comment type="caution">
    <text evidence="2">The sequence shown here is derived from an EMBL/GenBank/DDBJ whole genome shotgun (WGS) entry which is preliminary data.</text>
</comment>
<gene>
    <name evidence="2" type="ORF">I4I81_03545</name>
</gene>
<dbReference type="PANTHER" id="PTHR42685">
    <property type="entry name" value="GERANYLGERANYL DIPHOSPHATE REDUCTASE"/>
    <property type="match status" value="1"/>
</dbReference>
<reference evidence="2 3" key="1">
    <citation type="submission" date="2020-11" db="EMBL/GenBank/DDBJ databases">
        <title>Pseudonocardia abyssalis sp. nov. and Pseudonocardia oceani sp. nov., description and phylogenomic analysis of two novel actinomycetes isolated from the deep Southern Ocean.</title>
        <authorList>
            <person name="Parra J."/>
        </authorList>
    </citation>
    <scope>NUCLEOTIDE SEQUENCE [LARGE SCALE GENOMIC DNA]</scope>
    <source>
        <strain evidence="2 3">KRD-168</strain>
    </source>
</reference>